<proteinExistence type="predicted"/>
<name>A0ACB9JPK6_9ASTR</name>
<evidence type="ECO:0000313" key="2">
    <source>
        <dbReference type="Proteomes" id="UP001056120"/>
    </source>
</evidence>
<reference evidence="2" key="1">
    <citation type="journal article" date="2022" name="Mol. Ecol. Resour.">
        <title>The genomes of chicory, endive, great burdock and yacon provide insights into Asteraceae palaeo-polyploidization history and plant inulin production.</title>
        <authorList>
            <person name="Fan W."/>
            <person name="Wang S."/>
            <person name="Wang H."/>
            <person name="Wang A."/>
            <person name="Jiang F."/>
            <person name="Liu H."/>
            <person name="Zhao H."/>
            <person name="Xu D."/>
            <person name="Zhang Y."/>
        </authorList>
    </citation>
    <scope>NUCLEOTIDE SEQUENCE [LARGE SCALE GENOMIC DNA]</scope>
    <source>
        <strain evidence="2">cv. Yunnan</strain>
    </source>
</reference>
<evidence type="ECO:0000313" key="1">
    <source>
        <dbReference type="EMBL" id="KAI3821823.1"/>
    </source>
</evidence>
<accession>A0ACB9JPK6</accession>
<reference evidence="1 2" key="2">
    <citation type="journal article" date="2022" name="Mol. Ecol. Resour.">
        <title>The genomes of chicory, endive, great burdock and yacon provide insights into Asteraceae paleo-polyploidization history and plant inulin production.</title>
        <authorList>
            <person name="Fan W."/>
            <person name="Wang S."/>
            <person name="Wang H."/>
            <person name="Wang A."/>
            <person name="Jiang F."/>
            <person name="Liu H."/>
            <person name="Zhao H."/>
            <person name="Xu D."/>
            <person name="Zhang Y."/>
        </authorList>
    </citation>
    <scope>NUCLEOTIDE SEQUENCE [LARGE SCALE GENOMIC DNA]</scope>
    <source>
        <strain evidence="2">cv. Yunnan</strain>
        <tissue evidence="1">Leaves</tissue>
    </source>
</reference>
<gene>
    <name evidence="1" type="ORF">L1987_09396</name>
</gene>
<dbReference type="EMBL" id="CM042020">
    <property type="protein sequence ID" value="KAI3821823.1"/>
    <property type="molecule type" value="Genomic_DNA"/>
</dbReference>
<keyword evidence="2" id="KW-1185">Reference proteome</keyword>
<comment type="caution">
    <text evidence="1">The sequence shown here is derived from an EMBL/GenBank/DDBJ whole genome shotgun (WGS) entry which is preliminary data.</text>
</comment>
<organism evidence="1 2">
    <name type="scientific">Smallanthus sonchifolius</name>
    <dbReference type="NCBI Taxonomy" id="185202"/>
    <lineage>
        <taxon>Eukaryota</taxon>
        <taxon>Viridiplantae</taxon>
        <taxon>Streptophyta</taxon>
        <taxon>Embryophyta</taxon>
        <taxon>Tracheophyta</taxon>
        <taxon>Spermatophyta</taxon>
        <taxon>Magnoliopsida</taxon>
        <taxon>eudicotyledons</taxon>
        <taxon>Gunneridae</taxon>
        <taxon>Pentapetalae</taxon>
        <taxon>asterids</taxon>
        <taxon>campanulids</taxon>
        <taxon>Asterales</taxon>
        <taxon>Asteraceae</taxon>
        <taxon>Asteroideae</taxon>
        <taxon>Heliantheae alliance</taxon>
        <taxon>Millerieae</taxon>
        <taxon>Smallanthus</taxon>
    </lineage>
</organism>
<protein>
    <submittedName>
        <fullName evidence="1">Uncharacterized protein</fullName>
    </submittedName>
</protein>
<sequence>MDSAPGEPNSDANLKKTEVKYKGVRRRTSGRFAAEIRDSKKRARVWLGTYLSATEAAKAYDKAAFEIKGRKASLSFPLELGISPPEPNAATKTAGRKRTKDVSKTIDAVKHNIRSNDNGKRESFKWTDQSLCAM</sequence>
<dbReference type="Proteomes" id="UP001056120">
    <property type="component" value="Linkage Group LG03"/>
</dbReference>